<organism evidence="6 7">
    <name type="scientific">Atractosteus spatula</name>
    <name type="common">Alligator gar</name>
    <name type="synonym">Lepisosteus spatula</name>
    <dbReference type="NCBI Taxonomy" id="7917"/>
    <lineage>
        <taxon>Eukaryota</taxon>
        <taxon>Metazoa</taxon>
        <taxon>Chordata</taxon>
        <taxon>Craniata</taxon>
        <taxon>Vertebrata</taxon>
        <taxon>Euteleostomi</taxon>
        <taxon>Actinopterygii</taxon>
        <taxon>Neopterygii</taxon>
        <taxon>Holostei</taxon>
        <taxon>Semionotiformes</taxon>
        <taxon>Lepisosteidae</taxon>
        <taxon>Atractosteus</taxon>
    </lineage>
</organism>
<dbReference type="InterPro" id="IPR036390">
    <property type="entry name" value="WH_DNA-bd_sf"/>
</dbReference>
<evidence type="ECO:0000256" key="1">
    <source>
        <dbReference type="ARBA" id="ARBA00005562"/>
    </source>
</evidence>
<dbReference type="PANTHER" id="PTHR11849">
    <property type="entry name" value="ETS"/>
    <property type="match status" value="1"/>
</dbReference>
<evidence type="ECO:0000256" key="3">
    <source>
        <dbReference type="RuleBase" id="RU004019"/>
    </source>
</evidence>
<feature type="non-terminal residue" evidence="6">
    <location>
        <position position="549"/>
    </location>
</feature>
<dbReference type="PANTHER" id="PTHR11849:SF59">
    <property type="entry name" value="ETS DOMAIN-CONTAINING PROTEIN"/>
    <property type="match status" value="1"/>
</dbReference>
<comment type="similarity">
    <text evidence="1 3">Belongs to the ETS family.</text>
</comment>
<dbReference type="EMBL" id="JAAWVO010077268">
    <property type="protein sequence ID" value="MBN3325751.1"/>
    <property type="molecule type" value="Genomic_DNA"/>
</dbReference>
<dbReference type="InterPro" id="IPR046328">
    <property type="entry name" value="ETS_fam"/>
</dbReference>
<dbReference type="AlphaFoldDB" id="A0A8J7TK46"/>
<dbReference type="Proteomes" id="UP000736164">
    <property type="component" value="Unassembled WGS sequence"/>
</dbReference>
<reference evidence="6" key="1">
    <citation type="journal article" date="2021" name="Cell">
        <title>Tracing the genetic footprints of vertebrate landing in non-teleost ray-finned fishes.</title>
        <authorList>
            <person name="Bi X."/>
            <person name="Wang K."/>
            <person name="Yang L."/>
            <person name="Pan H."/>
            <person name="Jiang H."/>
            <person name="Wei Q."/>
            <person name="Fang M."/>
            <person name="Yu H."/>
            <person name="Zhu C."/>
            <person name="Cai Y."/>
            <person name="He Y."/>
            <person name="Gan X."/>
            <person name="Zeng H."/>
            <person name="Yu D."/>
            <person name="Zhu Y."/>
            <person name="Jiang H."/>
            <person name="Qiu Q."/>
            <person name="Yang H."/>
            <person name="Zhang Y.E."/>
            <person name="Wang W."/>
            <person name="Zhu M."/>
            <person name="He S."/>
            <person name="Zhang G."/>
        </authorList>
    </citation>
    <scope>NUCLEOTIDE SEQUENCE</scope>
    <source>
        <strain evidence="6">Allg_001</strain>
    </source>
</reference>
<evidence type="ECO:0000256" key="4">
    <source>
        <dbReference type="SAM" id="MobiDB-lite"/>
    </source>
</evidence>
<evidence type="ECO:0000256" key="2">
    <source>
        <dbReference type="ARBA" id="ARBA00023125"/>
    </source>
</evidence>
<evidence type="ECO:0000313" key="6">
    <source>
        <dbReference type="EMBL" id="MBN3325751.1"/>
    </source>
</evidence>
<dbReference type="PROSITE" id="PS50061">
    <property type="entry name" value="ETS_DOMAIN_3"/>
    <property type="match status" value="1"/>
</dbReference>
<dbReference type="SUPFAM" id="SSF46785">
    <property type="entry name" value="Winged helix' DNA-binding domain"/>
    <property type="match status" value="1"/>
</dbReference>
<proteinExistence type="inferred from homology"/>
<comment type="subcellular location">
    <subcellularLocation>
        <location evidence="3">Nucleus</location>
    </subcellularLocation>
</comment>
<dbReference type="InterPro" id="IPR036388">
    <property type="entry name" value="WH-like_DNA-bd_sf"/>
</dbReference>
<dbReference type="GO" id="GO:0000981">
    <property type="term" value="F:DNA-binding transcription factor activity, RNA polymerase II-specific"/>
    <property type="evidence" value="ECO:0007669"/>
    <property type="project" value="TreeGrafter"/>
</dbReference>
<dbReference type="GO" id="GO:0043565">
    <property type="term" value="F:sequence-specific DNA binding"/>
    <property type="evidence" value="ECO:0007669"/>
    <property type="project" value="InterPro"/>
</dbReference>
<evidence type="ECO:0000313" key="7">
    <source>
        <dbReference type="Proteomes" id="UP000736164"/>
    </source>
</evidence>
<dbReference type="Gene3D" id="1.10.10.10">
    <property type="entry name" value="Winged helix-like DNA-binding domain superfamily/Winged helix DNA-binding domain"/>
    <property type="match status" value="1"/>
</dbReference>
<feature type="region of interest" description="Disordered" evidence="4">
    <location>
        <begin position="233"/>
        <end position="253"/>
    </location>
</feature>
<comment type="caution">
    <text evidence="6">The sequence shown here is derived from an EMBL/GenBank/DDBJ whole genome shotgun (WGS) entry which is preliminary data.</text>
</comment>
<dbReference type="GO" id="GO:0030154">
    <property type="term" value="P:cell differentiation"/>
    <property type="evidence" value="ECO:0007669"/>
    <property type="project" value="TreeGrafter"/>
</dbReference>
<protein>
    <submittedName>
        <fullName evidence="6">ERF factor</fullName>
    </submittedName>
</protein>
<dbReference type="Pfam" id="PF00178">
    <property type="entry name" value="Ets"/>
    <property type="match status" value="1"/>
</dbReference>
<evidence type="ECO:0000259" key="5">
    <source>
        <dbReference type="PROSITE" id="PS50061"/>
    </source>
</evidence>
<feature type="domain" description="ETS" evidence="5">
    <location>
        <begin position="1"/>
        <end position="32"/>
    </location>
</feature>
<dbReference type="InterPro" id="IPR000418">
    <property type="entry name" value="Ets_dom"/>
</dbReference>
<gene>
    <name evidence="6" type="primary">Erf</name>
    <name evidence="6" type="ORF">GTO95_0010088</name>
</gene>
<keyword evidence="3" id="KW-0539">Nucleus</keyword>
<accession>A0A8J7TK46</accession>
<dbReference type="GO" id="GO:0005634">
    <property type="term" value="C:nucleus"/>
    <property type="evidence" value="ECO:0007669"/>
    <property type="project" value="UniProtKB-SubCell"/>
</dbReference>
<keyword evidence="7" id="KW-1185">Reference proteome</keyword>
<keyword evidence="2 3" id="KW-0238">DNA-binding</keyword>
<name>A0A8J7TK46_ATRSP</name>
<sequence length="549" mass="58571">MNYDKLSRALRYYYNKRILHKTKGKRFTYKFNFNKLVLVNYPFIDMGSAGTGAVGQSGAPGPAEVFHAWQLEAVGVLVLILGFPAEGPCTLVLRSACLRAPSGEMLSFAGGRAETERNCALAVDLGEGRWRQRDEARGSRRRFAAFSPPSAQSPPPIAPLGVERRGHPIVPSTPPSPRPGGEGGVLCPYWSPSNERHPILTQTCGPAPTPVATRCMPADMAVRSGGERVVSWPGLLGGTSAPNRGARGSPARPYTGACPGGDVEGDLNNLGRIRVQQTGIHLPALPPRTQTPRVCVFVQVCQYAGVCECSGVFVQVRVSMQVCVNVQVCLSRCMSVCRCVCPAVCQCSGVFVQVRGSMQVCLSSCLSMFWCVCPAVCVSICVSVQVCMCPGVKCVSVSRFACVQVLGVQVFVQVCACVQVFVQVCFSVQVCLSRCVSVCRCVCAGVCECSGVFVQVRVSMQVCVNVQVCLSRCMSVCRCVCPAVCQCSGVFVQVRGSMQVCLSSCLSMFWCVCPGVCQCSGVFVQVCVSVQVSGAVLSVLMLEALGTRS</sequence>
<feature type="non-terminal residue" evidence="6">
    <location>
        <position position="1"/>
    </location>
</feature>